<dbReference type="EMBL" id="BK032759">
    <property type="protein sequence ID" value="DAF58836.1"/>
    <property type="molecule type" value="Genomic_DNA"/>
</dbReference>
<evidence type="ECO:0000313" key="1">
    <source>
        <dbReference type="EMBL" id="DAF58836.1"/>
    </source>
</evidence>
<sequence>MLYTYSSTEQTVNANGAILLTTNGIDCRCDGITHSGGSSTITITKPGNYIIDVNCVATSATTGDLSFQLYNNGVAIPGAIATNNIATASNKANYAFTAAIRVLASCPVINNTAQLTIQNISANAATVTNAAVTIKAA</sequence>
<dbReference type="Gene3D" id="2.60.120.40">
    <property type="match status" value="1"/>
</dbReference>
<protein>
    <submittedName>
        <fullName evidence="1">BclA protein</fullName>
    </submittedName>
</protein>
<organism evidence="1">
    <name type="scientific">Siphoviridae sp. ctxMM9</name>
    <dbReference type="NCBI Taxonomy" id="2827973"/>
    <lineage>
        <taxon>Viruses</taxon>
        <taxon>Duplodnaviria</taxon>
        <taxon>Heunggongvirae</taxon>
        <taxon>Uroviricota</taxon>
        <taxon>Caudoviricetes</taxon>
    </lineage>
</organism>
<proteinExistence type="predicted"/>
<name>A0A8S5T667_9CAUD</name>
<dbReference type="InterPro" id="IPR008983">
    <property type="entry name" value="Tumour_necrosis_fac-like_dom"/>
</dbReference>
<accession>A0A8S5T667</accession>
<reference evidence="1" key="1">
    <citation type="journal article" date="2021" name="Proc. Natl. Acad. Sci. U.S.A.">
        <title>A Catalog of Tens of Thousands of Viruses from Human Metagenomes Reveals Hidden Associations with Chronic Diseases.</title>
        <authorList>
            <person name="Tisza M.J."/>
            <person name="Buck C.B."/>
        </authorList>
    </citation>
    <scope>NUCLEOTIDE SEQUENCE</scope>
    <source>
        <strain evidence="1">CtxMM9</strain>
    </source>
</reference>